<organism evidence="6 7">
    <name type="scientific">Oesophagostomum dentatum</name>
    <name type="common">Nodular worm</name>
    <dbReference type="NCBI Taxonomy" id="61180"/>
    <lineage>
        <taxon>Eukaryota</taxon>
        <taxon>Metazoa</taxon>
        <taxon>Ecdysozoa</taxon>
        <taxon>Nematoda</taxon>
        <taxon>Chromadorea</taxon>
        <taxon>Rhabditida</taxon>
        <taxon>Rhabditina</taxon>
        <taxon>Rhabditomorpha</taxon>
        <taxon>Strongyloidea</taxon>
        <taxon>Strongylidae</taxon>
        <taxon>Oesophagostomum</taxon>
    </lineage>
</organism>
<dbReference type="GO" id="GO:0031267">
    <property type="term" value="F:small GTPase binding"/>
    <property type="evidence" value="ECO:0007669"/>
    <property type="project" value="InterPro"/>
</dbReference>
<keyword evidence="4" id="KW-0449">Lipoprotein</keyword>
<accession>A0A0B1TEW4</accession>
<evidence type="ECO:0000256" key="1">
    <source>
        <dbReference type="ARBA" id="ARBA00004635"/>
    </source>
</evidence>
<reference evidence="6 7" key="1">
    <citation type="submission" date="2014-03" db="EMBL/GenBank/DDBJ databases">
        <title>Draft genome of the hookworm Oesophagostomum dentatum.</title>
        <authorList>
            <person name="Mitreva M."/>
        </authorList>
    </citation>
    <scope>NUCLEOTIDE SEQUENCE [LARGE SCALE GENOMIC DNA]</scope>
    <source>
        <strain evidence="6 7">OD-Hann</strain>
    </source>
</reference>
<evidence type="ECO:0000256" key="3">
    <source>
        <dbReference type="ARBA" id="ARBA00023136"/>
    </source>
</evidence>
<evidence type="ECO:0000313" key="6">
    <source>
        <dbReference type="EMBL" id="KHJ95809.1"/>
    </source>
</evidence>
<evidence type="ECO:0000313" key="7">
    <source>
        <dbReference type="Proteomes" id="UP000053660"/>
    </source>
</evidence>
<dbReference type="InterPro" id="IPR039789">
    <property type="entry name" value="CYRI"/>
</dbReference>
<comment type="subcellular location">
    <subcellularLocation>
        <location evidence="1">Membrane</location>
        <topology evidence="1">Lipid-anchor</topology>
    </subcellularLocation>
</comment>
<dbReference type="Proteomes" id="UP000053660">
    <property type="component" value="Unassembled WGS sequence"/>
</dbReference>
<gene>
    <name evidence="6" type="ORF">OESDEN_04243</name>
</gene>
<feature type="domain" description="CYRIA/CYRIB Rac1 binding" evidence="5">
    <location>
        <begin position="1"/>
        <end position="63"/>
    </location>
</feature>
<keyword evidence="3" id="KW-0472">Membrane</keyword>
<evidence type="ECO:0000256" key="2">
    <source>
        <dbReference type="ARBA" id="ARBA00005778"/>
    </source>
</evidence>
<evidence type="ECO:0000259" key="5">
    <source>
        <dbReference type="Pfam" id="PF07159"/>
    </source>
</evidence>
<dbReference type="PANTHER" id="PTHR12422">
    <property type="entry name" value="GH09096P"/>
    <property type="match status" value="1"/>
</dbReference>
<dbReference type="GO" id="GO:0030833">
    <property type="term" value="P:regulation of actin filament polymerization"/>
    <property type="evidence" value="ECO:0007669"/>
    <property type="project" value="InterPro"/>
</dbReference>
<dbReference type="Pfam" id="PF07159">
    <property type="entry name" value="CYRIA-B_Rac1-bd"/>
    <property type="match status" value="1"/>
</dbReference>
<proteinExistence type="inferred from homology"/>
<dbReference type="OrthoDB" id="60973at2759"/>
<dbReference type="EMBL" id="KN549841">
    <property type="protein sequence ID" value="KHJ95809.1"/>
    <property type="molecule type" value="Genomic_DNA"/>
</dbReference>
<dbReference type="InterPro" id="IPR009828">
    <property type="entry name" value="CYRIA/CYRIB_Rac1-bd"/>
</dbReference>
<sequence>MVGCLILYDHIDENGAFVRESPINLRAVVNVIKEQTQPPQTDALLNAIRYTSKHFSHASTPKSTDALLNAIRYTSKHFSHASTPKSVRAILA</sequence>
<comment type="similarity">
    <text evidence="2">Belongs to the CYRI family.</text>
</comment>
<keyword evidence="7" id="KW-1185">Reference proteome</keyword>
<name>A0A0B1TEW4_OESDE</name>
<protein>
    <recommendedName>
        <fullName evidence="5">CYRIA/CYRIB Rac1 binding domain-containing protein</fullName>
    </recommendedName>
</protein>
<dbReference type="GO" id="GO:0016020">
    <property type="term" value="C:membrane"/>
    <property type="evidence" value="ECO:0007669"/>
    <property type="project" value="UniProtKB-SubCell"/>
</dbReference>
<evidence type="ECO:0000256" key="4">
    <source>
        <dbReference type="ARBA" id="ARBA00023288"/>
    </source>
</evidence>
<dbReference type="AlphaFoldDB" id="A0A0B1TEW4"/>